<evidence type="ECO:0000259" key="1">
    <source>
        <dbReference type="Pfam" id="PF18899"/>
    </source>
</evidence>
<proteinExistence type="predicted"/>
<dbReference type="Pfam" id="PF18899">
    <property type="entry name" value="DUF5655"/>
    <property type="match status" value="1"/>
</dbReference>
<sequence>MPAAEGGRTPEEFFDGSPDGLRLYREVEQAVRAVGDASVRVTKSQIAFRRRKGFAYVWRPDLYLRSDVPAVLSVALPHEVTSTRFKEIAHPSPRVWMHHLELRRVEEVDDEVRAWLVAAHDNAV</sequence>
<gene>
    <name evidence="2" type="ORF">FOJ82_02185</name>
</gene>
<dbReference type="EMBL" id="VKKG01000001">
    <property type="protein sequence ID" value="TRY19716.1"/>
    <property type="molecule type" value="Genomic_DNA"/>
</dbReference>
<accession>A0A553K4T5</accession>
<dbReference type="OrthoDB" id="4871934at2"/>
<keyword evidence="3" id="KW-1185">Reference proteome</keyword>
<evidence type="ECO:0000313" key="3">
    <source>
        <dbReference type="Proteomes" id="UP000317638"/>
    </source>
</evidence>
<reference evidence="2 3" key="1">
    <citation type="submission" date="2019-07" db="EMBL/GenBank/DDBJ databases">
        <authorList>
            <person name="Zhou L.-Y."/>
        </authorList>
    </citation>
    <scope>NUCLEOTIDE SEQUENCE [LARGE SCALE GENOMIC DNA]</scope>
    <source>
        <strain evidence="2 3">YIM 101269</strain>
    </source>
</reference>
<feature type="domain" description="DUF5655" evidence="1">
    <location>
        <begin position="12"/>
        <end position="122"/>
    </location>
</feature>
<protein>
    <recommendedName>
        <fullName evidence="1">DUF5655 domain-containing protein</fullName>
    </recommendedName>
</protein>
<dbReference type="InterPro" id="IPR043714">
    <property type="entry name" value="DUF5655"/>
</dbReference>
<dbReference type="RefSeq" id="WP_143936803.1">
    <property type="nucleotide sequence ID" value="NZ_VKKG01000001.1"/>
</dbReference>
<name>A0A553K4T5_9ACTN</name>
<comment type="caution">
    <text evidence="2">The sequence shown here is derived from an EMBL/GenBank/DDBJ whole genome shotgun (WGS) entry which is preliminary data.</text>
</comment>
<dbReference type="Proteomes" id="UP000317638">
    <property type="component" value="Unassembled WGS sequence"/>
</dbReference>
<organism evidence="2 3">
    <name type="scientific">Tessaracoccus rhinocerotis</name>
    <dbReference type="NCBI Taxonomy" id="1689449"/>
    <lineage>
        <taxon>Bacteria</taxon>
        <taxon>Bacillati</taxon>
        <taxon>Actinomycetota</taxon>
        <taxon>Actinomycetes</taxon>
        <taxon>Propionibacteriales</taxon>
        <taxon>Propionibacteriaceae</taxon>
        <taxon>Tessaracoccus</taxon>
    </lineage>
</organism>
<dbReference type="AlphaFoldDB" id="A0A553K4T5"/>
<evidence type="ECO:0000313" key="2">
    <source>
        <dbReference type="EMBL" id="TRY19716.1"/>
    </source>
</evidence>